<reference evidence="2 3" key="1">
    <citation type="submission" date="2016-07" db="EMBL/GenBank/DDBJ databases">
        <title>Multiple horizontal gene transfer events from other fungi enriched the ability of initially mycotrophic Trichoderma (Ascomycota) to feed on dead plant biomass.</title>
        <authorList>
            <consortium name="DOE Joint Genome Institute"/>
            <person name="Aerts A."/>
            <person name="Atanasova L."/>
            <person name="Chenthamara K."/>
            <person name="Zhang J."/>
            <person name="Grujic M."/>
            <person name="Henrissat B."/>
            <person name="Kuo A."/>
            <person name="Salamov A."/>
            <person name="Lipzen A."/>
            <person name="Labutti K."/>
            <person name="Barry K."/>
            <person name="Miao Y."/>
            <person name="Rahimi M.J."/>
            <person name="Shen Q."/>
            <person name="Grigoriev I.V."/>
            <person name="Kubicek C.P."/>
            <person name="Druzhinina I.S."/>
        </authorList>
    </citation>
    <scope>NUCLEOTIDE SEQUENCE [LARGE SCALE GENOMIC DNA]</scope>
    <source>
        <strain evidence="2 3">CBS 433.97</strain>
    </source>
</reference>
<dbReference type="EMBL" id="KZ679257">
    <property type="protein sequence ID" value="PTB45018.1"/>
    <property type="molecule type" value="Genomic_DNA"/>
</dbReference>
<keyword evidence="3" id="KW-1185">Reference proteome</keyword>
<evidence type="ECO:0000256" key="1">
    <source>
        <dbReference type="SAM" id="MobiDB-lite"/>
    </source>
</evidence>
<organism evidence="2 3">
    <name type="scientific">Trichoderma asperellum (strain ATCC 204424 / CBS 433.97 / NBRC 101777)</name>
    <dbReference type="NCBI Taxonomy" id="1042311"/>
    <lineage>
        <taxon>Eukaryota</taxon>
        <taxon>Fungi</taxon>
        <taxon>Dikarya</taxon>
        <taxon>Ascomycota</taxon>
        <taxon>Pezizomycotina</taxon>
        <taxon>Sordariomycetes</taxon>
        <taxon>Hypocreomycetidae</taxon>
        <taxon>Hypocreales</taxon>
        <taxon>Hypocreaceae</taxon>
        <taxon>Trichoderma</taxon>
    </lineage>
</organism>
<dbReference type="AlphaFoldDB" id="A0A2T3ZJM6"/>
<feature type="region of interest" description="Disordered" evidence="1">
    <location>
        <begin position="138"/>
        <end position="157"/>
    </location>
</feature>
<name>A0A2T3ZJM6_TRIA4</name>
<gene>
    <name evidence="2" type="ORF">M441DRAFT_303848</name>
</gene>
<sequence>MCVCNTWYWADRRHLISCVPVSYRSNRSLLAAKVYRVGLTKTSDMCLWTPISTTPSLSLLASAPQNSSSAADTAPVHLPRSLFNKPRSRVLSASASPPPPPPLSSWQRATRLSRFVLVHRNHPALFCIDGRWPARGPLPKSWQPSTQARQKGCPAAPPGISALQLVEHGRC</sequence>
<dbReference type="Proteomes" id="UP000240493">
    <property type="component" value="Unassembled WGS sequence"/>
</dbReference>
<evidence type="ECO:0000313" key="2">
    <source>
        <dbReference type="EMBL" id="PTB45018.1"/>
    </source>
</evidence>
<evidence type="ECO:0000313" key="3">
    <source>
        <dbReference type="Proteomes" id="UP000240493"/>
    </source>
</evidence>
<proteinExistence type="predicted"/>
<protein>
    <submittedName>
        <fullName evidence="2">Uncharacterized protein</fullName>
    </submittedName>
</protein>
<accession>A0A2T3ZJM6</accession>